<gene>
    <name evidence="6" type="ORF">ODALV1_LOCUS13536</name>
</gene>
<dbReference type="Proteomes" id="UP001642540">
    <property type="component" value="Unassembled WGS sequence"/>
</dbReference>
<dbReference type="InterPro" id="IPR001117">
    <property type="entry name" value="Cu-oxidase_2nd"/>
</dbReference>
<protein>
    <submittedName>
        <fullName evidence="6">Uncharacterized protein</fullName>
    </submittedName>
</protein>
<keyword evidence="1" id="KW-0479">Metal-binding</keyword>
<feature type="domain" description="Plastocyanin-like" evidence="4">
    <location>
        <begin position="43"/>
        <end position="191"/>
    </location>
</feature>
<evidence type="ECO:0000256" key="3">
    <source>
        <dbReference type="ARBA" id="ARBA00023008"/>
    </source>
</evidence>
<dbReference type="Pfam" id="PF00394">
    <property type="entry name" value="Cu-oxidase"/>
    <property type="match status" value="1"/>
</dbReference>
<dbReference type="CDD" id="cd04205">
    <property type="entry name" value="CuRO_2_LCC_like"/>
    <property type="match status" value="1"/>
</dbReference>
<dbReference type="PANTHER" id="PTHR11709">
    <property type="entry name" value="MULTI-COPPER OXIDASE"/>
    <property type="match status" value="1"/>
</dbReference>
<sequence length="423" mass="48662">MYHGHMDFDIVFIYGALIIRDNPSYWNALGVDYHCEMGYEHHFVLSEVYHYPLHQFLLDVTGKWVGKPPIKSYTINGLSYGKWDKNNGNATGYEIIKVVPGKTYRFRVINVAADSLLRWKIEGHRLRVIEMDGILAFPVWTNHLEINSGQRYSVLVTMDKTIDNYWIQSEKIGGPGPGGPDNGRAILSYVGASDPTRMQKLVFPNVTQSIKPTSWILPQLQPNRLLAQTEVYKLDPFKKSDRKIKVDTHMVFNDKGERVFLINGHAFKKPEKALLTQVRQGIDISKTDPLIFEVIQDEIVDIIFQNRVIEQGPCIQHPIHLHGHSFYIVAEGPDVVDTSKLDDIIHKNLLNRVVQFRDTFTMFPYQIKENTTSGAGCGWTVIRFLANNPGIWLSHCHITTHMLIKKLFVIYEYSHDNPRLYNE</sequence>
<keyword evidence="3" id="KW-0186">Copper</keyword>
<dbReference type="InterPro" id="IPR011706">
    <property type="entry name" value="Cu-oxidase_C"/>
</dbReference>
<evidence type="ECO:0000256" key="2">
    <source>
        <dbReference type="ARBA" id="ARBA00023002"/>
    </source>
</evidence>
<dbReference type="Pfam" id="PF07731">
    <property type="entry name" value="Cu-oxidase_2"/>
    <property type="match status" value="1"/>
</dbReference>
<evidence type="ECO:0000259" key="5">
    <source>
        <dbReference type="Pfam" id="PF07731"/>
    </source>
</evidence>
<dbReference type="CDD" id="cd04207">
    <property type="entry name" value="CuRO_3_LCC_like"/>
    <property type="match status" value="1"/>
</dbReference>
<comment type="caution">
    <text evidence="6">The sequence shown here is derived from an EMBL/GenBank/DDBJ whole genome shotgun (WGS) entry which is preliminary data.</text>
</comment>
<dbReference type="PANTHER" id="PTHR11709:SF394">
    <property type="entry name" value="FI03373P-RELATED"/>
    <property type="match status" value="1"/>
</dbReference>
<dbReference type="InterPro" id="IPR045087">
    <property type="entry name" value="Cu-oxidase_fam"/>
</dbReference>
<evidence type="ECO:0000256" key="1">
    <source>
        <dbReference type="ARBA" id="ARBA00022723"/>
    </source>
</evidence>
<dbReference type="InterPro" id="IPR008972">
    <property type="entry name" value="Cupredoxin"/>
</dbReference>
<proteinExistence type="predicted"/>
<dbReference type="EMBL" id="CAXLJM020000041">
    <property type="protein sequence ID" value="CAL8109623.1"/>
    <property type="molecule type" value="Genomic_DNA"/>
</dbReference>
<keyword evidence="7" id="KW-1185">Reference proteome</keyword>
<name>A0ABP1QT80_9HEXA</name>
<dbReference type="Gene3D" id="2.60.40.420">
    <property type="entry name" value="Cupredoxins - blue copper proteins"/>
    <property type="match status" value="2"/>
</dbReference>
<organism evidence="6 7">
    <name type="scientific">Orchesella dallaii</name>
    <dbReference type="NCBI Taxonomy" id="48710"/>
    <lineage>
        <taxon>Eukaryota</taxon>
        <taxon>Metazoa</taxon>
        <taxon>Ecdysozoa</taxon>
        <taxon>Arthropoda</taxon>
        <taxon>Hexapoda</taxon>
        <taxon>Collembola</taxon>
        <taxon>Entomobryomorpha</taxon>
        <taxon>Entomobryoidea</taxon>
        <taxon>Orchesellidae</taxon>
        <taxon>Orchesellinae</taxon>
        <taxon>Orchesella</taxon>
    </lineage>
</organism>
<dbReference type="SUPFAM" id="SSF49503">
    <property type="entry name" value="Cupredoxins"/>
    <property type="match status" value="2"/>
</dbReference>
<reference evidence="6 7" key="1">
    <citation type="submission" date="2024-08" db="EMBL/GenBank/DDBJ databases">
        <authorList>
            <person name="Cucini C."/>
            <person name="Frati F."/>
        </authorList>
    </citation>
    <scope>NUCLEOTIDE SEQUENCE [LARGE SCALE GENOMIC DNA]</scope>
</reference>
<evidence type="ECO:0000313" key="7">
    <source>
        <dbReference type="Proteomes" id="UP001642540"/>
    </source>
</evidence>
<keyword evidence="2" id="KW-0560">Oxidoreductase</keyword>
<evidence type="ECO:0000313" key="6">
    <source>
        <dbReference type="EMBL" id="CAL8109623.1"/>
    </source>
</evidence>
<evidence type="ECO:0000259" key="4">
    <source>
        <dbReference type="Pfam" id="PF00394"/>
    </source>
</evidence>
<accession>A0ABP1QT80</accession>
<feature type="domain" description="Plastocyanin-like" evidence="5">
    <location>
        <begin position="286"/>
        <end position="402"/>
    </location>
</feature>